<dbReference type="PIRSF" id="PIRSF005902">
    <property type="entry name" value="DNase_TatD"/>
    <property type="match status" value="1"/>
</dbReference>
<feature type="binding site" evidence="4">
    <location>
        <position position="16"/>
    </location>
    <ligand>
        <name>a divalent metal cation</name>
        <dbReference type="ChEBI" id="CHEBI:60240"/>
        <label>1</label>
    </ligand>
</feature>
<comment type="similarity">
    <text evidence="1">Belongs to the metallo-dependent hydrolases superfamily. TatD-type hydrolase family.</text>
</comment>
<feature type="binding site" evidence="4">
    <location>
        <position position="162"/>
    </location>
    <ligand>
        <name>a divalent metal cation</name>
        <dbReference type="ChEBI" id="CHEBI:60240"/>
        <label>2</label>
    </ligand>
</feature>
<dbReference type="InterPro" id="IPR018228">
    <property type="entry name" value="DNase_TatD-rel_CS"/>
</dbReference>
<organism evidence="5 6">
    <name type="scientific">Leptospirillum ferrodiazotrophum</name>
    <dbReference type="NCBI Taxonomy" id="412449"/>
    <lineage>
        <taxon>Bacteria</taxon>
        <taxon>Pseudomonadati</taxon>
        <taxon>Nitrospirota</taxon>
        <taxon>Nitrospiria</taxon>
        <taxon>Nitrospirales</taxon>
        <taxon>Nitrospiraceae</taxon>
        <taxon>Leptospirillum</taxon>
    </lineage>
</organism>
<evidence type="ECO:0000256" key="3">
    <source>
        <dbReference type="ARBA" id="ARBA00022801"/>
    </source>
</evidence>
<dbReference type="InterPro" id="IPR001130">
    <property type="entry name" value="TatD-like"/>
</dbReference>
<dbReference type="PROSITE" id="PS01091">
    <property type="entry name" value="TATD_3"/>
    <property type="match status" value="1"/>
</dbReference>
<keyword evidence="2 4" id="KW-0479">Metal-binding</keyword>
<dbReference type="GO" id="GO:0004536">
    <property type="term" value="F:DNA nuclease activity"/>
    <property type="evidence" value="ECO:0007669"/>
    <property type="project" value="InterPro"/>
</dbReference>
<dbReference type="SUPFAM" id="SSF51556">
    <property type="entry name" value="Metallo-dependent hydrolases"/>
    <property type="match status" value="1"/>
</dbReference>
<evidence type="ECO:0000256" key="1">
    <source>
        <dbReference type="ARBA" id="ARBA00009275"/>
    </source>
</evidence>
<evidence type="ECO:0000256" key="2">
    <source>
        <dbReference type="ARBA" id="ARBA00022723"/>
    </source>
</evidence>
<dbReference type="PANTHER" id="PTHR46124">
    <property type="entry name" value="D-AMINOACYL-TRNA DEACYLASE"/>
    <property type="match status" value="1"/>
</dbReference>
<sequence>MPSPVARLPFFDTHAHLNLLPPELPADAAFLGARERGLEGLVNIGTRIASSRESVDLAARLPGVWATVGIHPSEAATLTPESLGELRDLAASPRVVGIGETGIDRADFAETPLEVQAASLRAHIALARERGLPLILHCREAFEPLFELLDSESLPDRRGVFHCFTGNRKEAFGALDRGFYLSFSGIVTFKNAASLRELLPEIPGDRILLETDCPYLAPVPYRGKTNQPAYLPETLRVCAESRREDPESFARRILDNTREFFAIDF</sequence>
<evidence type="ECO:0000313" key="6">
    <source>
        <dbReference type="Proteomes" id="UP000009374"/>
    </source>
</evidence>
<feature type="binding site" evidence="4">
    <location>
        <position position="137"/>
    </location>
    <ligand>
        <name>a divalent metal cation</name>
        <dbReference type="ChEBI" id="CHEBI:60240"/>
        <label>2</label>
    </ligand>
</feature>
<feature type="binding site" evidence="4">
    <location>
        <position position="100"/>
    </location>
    <ligand>
        <name>a divalent metal cation</name>
        <dbReference type="ChEBI" id="CHEBI:60240"/>
        <label>1</label>
    </ligand>
</feature>
<dbReference type="Gene3D" id="3.20.20.140">
    <property type="entry name" value="Metal-dependent hydrolases"/>
    <property type="match status" value="1"/>
</dbReference>
<dbReference type="GO" id="GO:0046872">
    <property type="term" value="F:metal ion binding"/>
    <property type="evidence" value="ECO:0007669"/>
    <property type="project" value="UniProtKB-KW"/>
</dbReference>
<dbReference type="AlphaFoldDB" id="C6HYL2"/>
<keyword evidence="6" id="KW-1185">Reference proteome</keyword>
<feature type="binding site" evidence="4">
    <location>
        <position position="14"/>
    </location>
    <ligand>
        <name>a divalent metal cation</name>
        <dbReference type="ChEBI" id="CHEBI:60240"/>
        <label>1</label>
    </ligand>
</feature>
<dbReference type="PANTHER" id="PTHR46124:SF2">
    <property type="entry name" value="D-AMINOACYL-TRNA DEACYLASE"/>
    <property type="match status" value="1"/>
</dbReference>
<dbReference type="EMBL" id="GG693878">
    <property type="protein sequence ID" value="EES52297.1"/>
    <property type="molecule type" value="Genomic_DNA"/>
</dbReference>
<dbReference type="GO" id="GO:0005829">
    <property type="term" value="C:cytosol"/>
    <property type="evidence" value="ECO:0007669"/>
    <property type="project" value="TreeGrafter"/>
</dbReference>
<dbReference type="InterPro" id="IPR015991">
    <property type="entry name" value="TatD/YcfH-like"/>
</dbReference>
<evidence type="ECO:0000313" key="5">
    <source>
        <dbReference type="EMBL" id="EES52297.1"/>
    </source>
</evidence>
<gene>
    <name evidence="5" type="ORF">UBAL3_94240088</name>
</gene>
<dbReference type="NCBIfam" id="TIGR00010">
    <property type="entry name" value="YchF/TatD family DNA exonuclease"/>
    <property type="match status" value="1"/>
</dbReference>
<dbReference type="PROSITE" id="PS01090">
    <property type="entry name" value="TATD_2"/>
    <property type="match status" value="1"/>
</dbReference>
<name>C6HYL2_9BACT</name>
<proteinExistence type="inferred from homology"/>
<keyword evidence="3" id="KW-0378">Hydrolase</keyword>
<reference evidence="5 6" key="1">
    <citation type="journal article" date="2009" name="Appl. Environ. Microbiol.">
        <title>Community genomic and proteomic analyses of chemoautotrophic iron-oxidizing "Leptospirillum rubarum" (Group II) and "Leptospirillum ferrodiazotrophum" (Group III) bacteria in acid mine drainage biofilms.</title>
        <authorList>
            <person name="Goltsman D.S."/>
            <person name="Denef V.J."/>
            <person name="Singer S.W."/>
            <person name="VerBerkmoes N.C."/>
            <person name="Lefsrud M."/>
            <person name="Mueller R.S."/>
            <person name="Dick G.J."/>
            <person name="Sun C.L."/>
            <person name="Wheeler K.E."/>
            <person name="Zemla A."/>
            <person name="Baker B.J."/>
            <person name="Hauser L."/>
            <person name="Land M."/>
            <person name="Shah M.B."/>
            <person name="Thelen M.P."/>
            <person name="Hettich R.L."/>
            <person name="Banfield J.F."/>
        </authorList>
    </citation>
    <scope>NUCLEOTIDE SEQUENCE [LARGE SCALE GENOMIC DNA]</scope>
</reference>
<dbReference type="FunFam" id="3.20.20.140:FF:000005">
    <property type="entry name" value="TatD family hydrolase"/>
    <property type="match status" value="1"/>
</dbReference>
<dbReference type="Pfam" id="PF01026">
    <property type="entry name" value="TatD_DNase"/>
    <property type="match status" value="1"/>
</dbReference>
<dbReference type="InterPro" id="IPR032466">
    <property type="entry name" value="Metal_Hydrolase"/>
</dbReference>
<dbReference type="CDD" id="cd01310">
    <property type="entry name" value="TatD_DNAse"/>
    <property type="match status" value="1"/>
</dbReference>
<accession>C6HYL2</accession>
<evidence type="ECO:0000256" key="4">
    <source>
        <dbReference type="PIRSR" id="PIRSR005902-1"/>
    </source>
</evidence>
<dbReference type="Proteomes" id="UP000009374">
    <property type="component" value="Unassembled WGS sequence"/>
</dbReference>
<feature type="binding site" evidence="4">
    <location>
        <position position="212"/>
    </location>
    <ligand>
        <name>a divalent metal cation</name>
        <dbReference type="ChEBI" id="CHEBI:60240"/>
        <label>1</label>
    </ligand>
</feature>
<protein>
    <submittedName>
        <fullName evidence="5">Deoxyribonuclease, TatD family</fullName>
    </submittedName>
</protein>
<dbReference type="GO" id="GO:0016788">
    <property type="term" value="F:hydrolase activity, acting on ester bonds"/>
    <property type="evidence" value="ECO:0007669"/>
    <property type="project" value="InterPro"/>
</dbReference>
<dbReference type="PROSITE" id="PS01137">
    <property type="entry name" value="TATD_1"/>
    <property type="match status" value="1"/>
</dbReference>